<dbReference type="OrthoDB" id="1118807at2"/>
<proteinExistence type="predicted"/>
<evidence type="ECO:0000313" key="2">
    <source>
        <dbReference type="EMBL" id="PXY01047.1"/>
    </source>
</evidence>
<comment type="caution">
    <text evidence="2">The sequence shown here is derived from an EMBL/GenBank/DDBJ whole genome shotgun (WGS) entry which is preliminary data.</text>
</comment>
<protein>
    <submittedName>
        <fullName evidence="2">Uncharacterized protein</fullName>
    </submittedName>
</protein>
<keyword evidence="3" id="KW-1185">Reference proteome</keyword>
<accession>A0A2V3ZZR8</accession>
<keyword evidence="1" id="KW-0732">Signal</keyword>
<gene>
    <name evidence="2" type="ORF">DF185_10355</name>
</gene>
<evidence type="ECO:0000313" key="3">
    <source>
        <dbReference type="Proteomes" id="UP000248079"/>
    </source>
</evidence>
<dbReference type="EMBL" id="QFLI01000004">
    <property type="protein sequence ID" value="PXY01047.1"/>
    <property type="molecule type" value="Genomic_DNA"/>
</dbReference>
<feature type="chain" id="PRO_5016166826" evidence="1">
    <location>
        <begin position="22"/>
        <end position="217"/>
    </location>
</feature>
<name>A0A2V3ZZR8_9BACT</name>
<feature type="signal peptide" evidence="1">
    <location>
        <begin position="1"/>
        <end position="21"/>
    </location>
</feature>
<dbReference type="RefSeq" id="WP_110360679.1">
    <property type="nucleotide sequence ID" value="NZ_QFLI01000004.1"/>
</dbReference>
<reference evidence="2 3" key="1">
    <citation type="submission" date="2018-05" db="EMBL/GenBank/DDBJ databases">
        <title>Marinifilum breve JC075T sp. nov., a marine bacterium isolated from Yongle Blue Hole in the South China Sea.</title>
        <authorList>
            <person name="Fu T."/>
        </authorList>
    </citation>
    <scope>NUCLEOTIDE SEQUENCE [LARGE SCALE GENOMIC DNA]</scope>
    <source>
        <strain evidence="2 3">JC075</strain>
    </source>
</reference>
<evidence type="ECO:0000256" key="1">
    <source>
        <dbReference type="SAM" id="SignalP"/>
    </source>
</evidence>
<organism evidence="2 3">
    <name type="scientific">Marinifilum breve</name>
    <dbReference type="NCBI Taxonomy" id="2184082"/>
    <lineage>
        <taxon>Bacteria</taxon>
        <taxon>Pseudomonadati</taxon>
        <taxon>Bacteroidota</taxon>
        <taxon>Bacteroidia</taxon>
        <taxon>Marinilabiliales</taxon>
        <taxon>Marinifilaceae</taxon>
    </lineage>
</organism>
<dbReference type="AlphaFoldDB" id="A0A2V3ZZR8"/>
<dbReference type="Proteomes" id="UP000248079">
    <property type="component" value="Unassembled WGS sequence"/>
</dbReference>
<sequence>MKKFLPLLLIFIINIPTGFCSDNPAQKPQFPNYGIFQYFVPTQSLTSTNFLPGKIITLDKHIITPKGVRYNIAEDEIECQINTQYSRISSPHKISEVDINGDLFVYKKYLYKGDSIMGYLQKIHTGVQNLYVKQYLKDSQNPHSKLDIKDVFFAEKSGNLPRKVNSLRSEILNIYKNQASYANQFMKNNNYSWSDSKALVQLVNYLEKLTADNVASR</sequence>